<dbReference type="Pfam" id="PF01420">
    <property type="entry name" value="Methylase_S"/>
    <property type="match status" value="2"/>
</dbReference>
<dbReference type="PATRIC" id="fig|1410950.3.peg.1058"/>
<feature type="domain" description="Type I restriction modification DNA specificity" evidence="4">
    <location>
        <begin position="232"/>
        <end position="360"/>
    </location>
</feature>
<dbReference type="GO" id="GO:0003677">
    <property type="term" value="F:DNA binding"/>
    <property type="evidence" value="ECO:0007669"/>
    <property type="project" value="UniProtKB-KW"/>
</dbReference>
<evidence type="ECO:0000256" key="1">
    <source>
        <dbReference type="ARBA" id="ARBA00010923"/>
    </source>
</evidence>
<comment type="similarity">
    <text evidence="1">Belongs to the type-I restriction system S methylase family.</text>
</comment>
<reference evidence="5 6" key="1">
    <citation type="submission" date="2013-11" db="EMBL/GenBank/DDBJ databases">
        <title>Single cell genomics of uncultured Tannerella BU063 (oral taxon 286).</title>
        <authorList>
            <person name="Beall C.J."/>
            <person name="Campbell A.G."/>
            <person name="Griffen A.L."/>
            <person name="Podar M."/>
            <person name="Leys E.J."/>
        </authorList>
    </citation>
    <scope>NUCLEOTIDE SEQUENCE [LARGE SCALE GENOMIC DNA]</scope>
    <source>
        <strain evidence="5">Cell 5</strain>
    </source>
</reference>
<sequence length="420" mass="47056">MKKYRLGEIAEVIGGVTFNKADIATSGIRILRGGNIQNGEICLKEDDVYLPHIYKDNKNTILEGDTILVASTGSVGVLGKAATAFSSLGEVQIGAFLRIIRPKKTKYAALISAHLQSSRFREYIQKQAKGTSINNIRNEYLINFLLYAPNEDSLVDFSAFYHTIHHKIALNRAINHNLEAMAKQLYDYWFVQFDFPDENGKPYKSSGGKMIWNEMLKREIPERWFGENICRIADILSGGTPSKKEAIYWDNGTIPFFAPTDYSGNIFQISTEEQITEEGLVHCASSLFEKGVIIITARGSIGKLVVVGTPMAMNQSCYALQSKTEEFEYLYFLTRQLIESLKAKGSGSVFKSIIASDIENSWLCIGSDEVVSVFCNKVKPIFESIKENTLEIAVLTKQRDEFLPLLMNGQASLNYDLSHD</sequence>
<evidence type="ECO:0000313" key="6">
    <source>
        <dbReference type="Proteomes" id="UP000018872"/>
    </source>
</evidence>
<gene>
    <name evidence="5" type="ORF">T229_07770</name>
</gene>
<accession>W2CDT9</accession>
<dbReference type="EMBL" id="AYYC01000624">
    <property type="protein sequence ID" value="ETK04651.1"/>
    <property type="molecule type" value="Genomic_DNA"/>
</dbReference>
<dbReference type="PANTHER" id="PTHR30408">
    <property type="entry name" value="TYPE-1 RESTRICTION ENZYME ECOKI SPECIFICITY PROTEIN"/>
    <property type="match status" value="1"/>
</dbReference>
<dbReference type="InterPro" id="IPR000055">
    <property type="entry name" value="Restrct_endonuc_typeI_TRD"/>
</dbReference>
<evidence type="ECO:0000313" key="5">
    <source>
        <dbReference type="EMBL" id="ETK04651.1"/>
    </source>
</evidence>
<dbReference type="InterPro" id="IPR052021">
    <property type="entry name" value="Type-I_RS_S_subunit"/>
</dbReference>
<keyword evidence="3" id="KW-0238">DNA-binding</keyword>
<keyword evidence="2" id="KW-0680">Restriction system</keyword>
<dbReference type="CDD" id="cd17243">
    <property type="entry name" value="RMtype1_S_AchA6I-TRD2-CR2_like"/>
    <property type="match status" value="1"/>
</dbReference>
<evidence type="ECO:0000259" key="4">
    <source>
        <dbReference type="Pfam" id="PF01420"/>
    </source>
</evidence>
<name>W2CDT9_9BACT</name>
<organism evidence="5 6">
    <name type="scientific">Tannerella sp. oral taxon BU063 isolate Cell 5</name>
    <dbReference type="NCBI Taxonomy" id="1410950"/>
    <lineage>
        <taxon>Bacteria</taxon>
        <taxon>Pseudomonadati</taxon>
        <taxon>Bacteroidota</taxon>
        <taxon>Bacteroidia</taxon>
        <taxon>Bacteroidales</taxon>
        <taxon>Tannerellaceae</taxon>
        <taxon>Tannerella</taxon>
    </lineage>
</organism>
<protein>
    <recommendedName>
        <fullName evidence="4">Type I restriction modification DNA specificity domain-containing protein</fullName>
    </recommendedName>
</protein>
<comment type="caution">
    <text evidence="5">The sequence shown here is derived from an EMBL/GenBank/DDBJ whole genome shotgun (WGS) entry which is preliminary data.</text>
</comment>
<dbReference type="SUPFAM" id="SSF116734">
    <property type="entry name" value="DNA methylase specificity domain"/>
    <property type="match status" value="2"/>
</dbReference>
<evidence type="ECO:0000256" key="3">
    <source>
        <dbReference type="ARBA" id="ARBA00023125"/>
    </source>
</evidence>
<evidence type="ECO:0000256" key="2">
    <source>
        <dbReference type="ARBA" id="ARBA00022747"/>
    </source>
</evidence>
<feature type="domain" description="Type I restriction modification DNA specificity" evidence="4">
    <location>
        <begin position="2"/>
        <end position="176"/>
    </location>
</feature>
<dbReference type="PANTHER" id="PTHR30408:SF13">
    <property type="entry name" value="TYPE I RESTRICTION ENZYME HINDI SPECIFICITY SUBUNIT"/>
    <property type="match status" value="1"/>
</dbReference>
<dbReference type="Gene3D" id="3.90.220.20">
    <property type="entry name" value="DNA methylase specificity domains"/>
    <property type="match status" value="2"/>
</dbReference>
<dbReference type="InterPro" id="IPR044946">
    <property type="entry name" value="Restrct_endonuc_typeI_TRD_sf"/>
</dbReference>
<dbReference type="AlphaFoldDB" id="W2CDT9"/>
<dbReference type="Proteomes" id="UP000018872">
    <property type="component" value="Unassembled WGS sequence"/>
</dbReference>
<proteinExistence type="inferred from homology"/>
<dbReference type="GO" id="GO:0009307">
    <property type="term" value="P:DNA restriction-modification system"/>
    <property type="evidence" value="ECO:0007669"/>
    <property type="project" value="UniProtKB-KW"/>
</dbReference>
<dbReference type="CDD" id="cd17252">
    <property type="entry name" value="RMtype1_S_EcoKI-TRD1-CR1_like"/>
    <property type="match status" value="1"/>
</dbReference>